<dbReference type="FunCoup" id="A0A067LW18">
    <property type="interactions" value="393"/>
</dbReference>
<dbReference type="STRING" id="930990.A0A067LW18"/>
<evidence type="ECO:0000256" key="3">
    <source>
        <dbReference type="ARBA" id="ARBA00022989"/>
    </source>
</evidence>
<organism evidence="8 9">
    <name type="scientific">Botryobasidium botryosum (strain FD-172 SS1)</name>
    <dbReference type="NCBI Taxonomy" id="930990"/>
    <lineage>
        <taxon>Eukaryota</taxon>
        <taxon>Fungi</taxon>
        <taxon>Dikarya</taxon>
        <taxon>Basidiomycota</taxon>
        <taxon>Agaricomycotina</taxon>
        <taxon>Agaricomycetes</taxon>
        <taxon>Cantharellales</taxon>
        <taxon>Botryobasidiaceae</taxon>
        <taxon>Botryobasidium</taxon>
    </lineage>
</organism>
<dbReference type="HOGENOM" id="CLU_022332_1_0_1"/>
<feature type="transmembrane region" description="Helical" evidence="6">
    <location>
        <begin position="339"/>
        <end position="357"/>
    </location>
</feature>
<feature type="transmembrane region" description="Helical" evidence="6">
    <location>
        <begin position="246"/>
        <end position="266"/>
    </location>
</feature>
<gene>
    <name evidence="8" type="ORF">BOTBODRAFT_121435</name>
</gene>
<keyword evidence="2 6" id="KW-0812">Transmembrane</keyword>
<feature type="transmembrane region" description="Helical" evidence="6">
    <location>
        <begin position="85"/>
        <end position="112"/>
    </location>
</feature>
<feature type="transmembrane region" description="Helical" evidence="6">
    <location>
        <begin position="154"/>
        <end position="175"/>
    </location>
</feature>
<dbReference type="InterPro" id="IPR050186">
    <property type="entry name" value="TPT_transporter"/>
</dbReference>
<dbReference type="InterPro" id="IPR037185">
    <property type="entry name" value="EmrE-like"/>
</dbReference>
<dbReference type="OrthoDB" id="18894at2759"/>
<reference evidence="9" key="1">
    <citation type="journal article" date="2014" name="Proc. Natl. Acad. Sci. U.S.A.">
        <title>Extensive sampling of basidiomycete genomes demonstrates inadequacy of the white-rot/brown-rot paradigm for wood decay fungi.</title>
        <authorList>
            <person name="Riley R."/>
            <person name="Salamov A.A."/>
            <person name="Brown D.W."/>
            <person name="Nagy L.G."/>
            <person name="Floudas D."/>
            <person name="Held B.W."/>
            <person name="Levasseur A."/>
            <person name="Lombard V."/>
            <person name="Morin E."/>
            <person name="Otillar R."/>
            <person name="Lindquist E.A."/>
            <person name="Sun H."/>
            <person name="LaButti K.M."/>
            <person name="Schmutz J."/>
            <person name="Jabbour D."/>
            <person name="Luo H."/>
            <person name="Baker S.E."/>
            <person name="Pisabarro A.G."/>
            <person name="Walton J.D."/>
            <person name="Blanchette R.A."/>
            <person name="Henrissat B."/>
            <person name="Martin F."/>
            <person name="Cullen D."/>
            <person name="Hibbett D.S."/>
            <person name="Grigoriev I.V."/>
        </authorList>
    </citation>
    <scope>NUCLEOTIDE SEQUENCE [LARGE SCALE GENOMIC DNA]</scope>
    <source>
        <strain evidence="9">FD-172 SS1</strain>
    </source>
</reference>
<evidence type="ECO:0000313" key="9">
    <source>
        <dbReference type="Proteomes" id="UP000027195"/>
    </source>
</evidence>
<dbReference type="InterPro" id="IPR004853">
    <property type="entry name" value="Sugar_P_trans_dom"/>
</dbReference>
<feature type="transmembrane region" description="Helical" evidence="6">
    <location>
        <begin position="312"/>
        <end position="333"/>
    </location>
</feature>
<keyword evidence="9" id="KW-1185">Reference proteome</keyword>
<dbReference type="AlphaFoldDB" id="A0A067LW18"/>
<feature type="region of interest" description="Disordered" evidence="5">
    <location>
        <begin position="374"/>
        <end position="395"/>
    </location>
</feature>
<dbReference type="SUPFAM" id="SSF103481">
    <property type="entry name" value="Multidrug resistance efflux transporter EmrE"/>
    <property type="match status" value="1"/>
</dbReference>
<evidence type="ECO:0000256" key="2">
    <source>
        <dbReference type="ARBA" id="ARBA00022692"/>
    </source>
</evidence>
<dbReference type="InParanoid" id="A0A067LW18"/>
<keyword evidence="3 6" id="KW-1133">Transmembrane helix</keyword>
<evidence type="ECO:0000256" key="1">
    <source>
        <dbReference type="ARBA" id="ARBA00004141"/>
    </source>
</evidence>
<dbReference type="Pfam" id="PF03151">
    <property type="entry name" value="TPT"/>
    <property type="match status" value="1"/>
</dbReference>
<dbReference type="EMBL" id="KL198134">
    <property type="protein sequence ID" value="KDQ06480.1"/>
    <property type="molecule type" value="Genomic_DNA"/>
</dbReference>
<name>A0A067LW18_BOTB1</name>
<feature type="transmembrane region" description="Helical" evidence="6">
    <location>
        <begin position="53"/>
        <end position="73"/>
    </location>
</feature>
<feature type="transmembrane region" description="Helical" evidence="6">
    <location>
        <begin position="182"/>
        <end position="200"/>
    </location>
</feature>
<dbReference type="PANTHER" id="PTHR11132">
    <property type="entry name" value="SOLUTE CARRIER FAMILY 35"/>
    <property type="match status" value="1"/>
</dbReference>
<feature type="transmembrane region" description="Helical" evidence="6">
    <location>
        <begin position="286"/>
        <end position="305"/>
    </location>
</feature>
<protein>
    <recommendedName>
        <fullName evidence="7">Sugar phosphate transporter domain-containing protein</fullName>
    </recommendedName>
</protein>
<feature type="region of interest" description="Disordered" evidence="5">
    <location>
        <begin position="1"/>
        <end position="30"/>
    </location>
</feature>
<dbReference type="GO" id="GO:0016020">
    <property type="term" value="C:membrane"/>
    <property type="evidence" value="ECO:0007669"/>
    <property type="project" value="UniProtKB-SubCell"/>
</dbReference>
<proteinExistence type="predicted"/>
<keyword evidence="4 6" id="KW-0472">Membrane</keyword>
<feature type="transmembrane region" description="Helical" evidence="6">
    <location>
        <begin position="206"/>
        <end position="226"/>
    </location>
</feature>
<feature type="domain" description="Sugar phosphate transporter" evidence="7">
    <location>
        <begin position="58"/>
        <end position="355"/>
    </location>
</feature>
<dbReference type="Proteomes" id="UP000027195">
    <property type="component" value="Unassembled WGS sequence"/>
</dbReference>
<comment type="subcellular location">
    <subcellularLocation>
        <location evidence="1">Membrane</location>
        <topology evidence="1">Multi-pass membrane protein</topology>
    </subcellularLocation>
</comment>
<evidence type="ECO:0000313" key="8">
    <source>
        <dbReference type="EMBL" id="KDQ06480.1"/>
    </source>
</evidence>
<sequence length="430" mass="47808">MPNEYAPLNDGRAGPEDDADGLELESAKPTGADRGDVRILSREERKRLWWKDALINSLFIASWFIFATILSVYNKARWMFSPNHFNFPFPLFVTTFHMVVQFILASVARALFPRLFVPTRRPTLRDYGKKAVPCGVTTSLDIGFSNLSLKTITLSFYTMCKSSSLVFVLGFAFLFHLEKFSLRLILVILLITSGVVLMVATETHFVLSGMILVFLASALGGLRWALTQMLLQKKGMGMDNPCATVFWLAPIMGVSLAMLCGVVEGFGNVFGSAFFDGFRASLRTGLYVLAPGAIAFFMVLSEFYIIQRTGIVPMSIAGIFKEVTTIVLSTWVFGDQLTPINITGVAITICGIALFTFHKYRKSIDSPIPLDAHGNPIEPDSLEGEESQPLTERRSYTDQAFEVRRPSVLLSTFLMYLGPLLVRSLRLVRG</sequence>
<evidence type="ECO:0000256" key="6">
    <source>
        <dbReference type="SAM" id="Phobius"/>
    </source>
</evidence>
<evidence type="ECO:0000256" key="5">
    <source>
        <dbReference type="SAM" id="MobiDB-lite"/>
    </source>
</evidence>
<evidence type="ECO:0000259" key="7">
    <source>
        <dbReference type="Pfam" id="PF03151"/>
    </source>
</evidence>
<accession>A0A067LW18</accession>
<evidence type="ECO:0000256" key="4">
    <source>
        <dbReference type="ARBA" id="ARBA00023136"/>
    </source>
</evidence>